<protein>
    <recommendedName>
        <fullName evidence="4">F-box domain-containing protein</fullName>
    </recommendedName>
</protein>
<keyword evidence="1" id="KW-0732">Signal</keyword>
<comment type="caution">
    <text evidence="2">The sequence shown here is derived from an EMBL/GenBank/DDBJ whole genome shotgun (WGS) entry which is preliminary data.</text>
</comment>
<organism evidence="2 3">
    <name type="scientific">Elasticomyces elasticus</name>
    <dbReference type="NCBI Taxonomy" id="574655"/>
    <lineage>
        <taxon>Eukaryota</taxon>
        <taxon>Fungi</taxon>
        <taxon>Dikarya</taxon>
        <taxon>Ascomycota</taxon>
        <taxon>Pezizomycotina</taxon>
        <taxon>Dothideomycetes</taxon>
        <taxon>Dothideomycetidae</taxon>
        <taxon>Mycosphaerellales</taxon>
        <taxon>Teratosphaeriaceae</taxon>
        <taxon>Elasticomyces</taxon>
    </lineage>
</organism>
<dbReference type="EMBL" id="JAVRQU010000015">
    <property type="protein sequence ID" value="KAK5694707.1"/>
    <property type="molecule type" value="Genomic_DNA"/>
</dbReference>
<dbReference type="AlphaFoldDB" id="A0AAN7W2A3"/>
<reference evidence="2" key="1">
    <citation type="submission" date="2023-08" db="EMBL/GenBank/DDBJ databases">
        <title>Black Yeasts Isolated from many extreme environments.</title>
        <authorList>
            <person name="Coleine C."/>
            <person name="Stajich J.E."/>
            <person name="Selbmann L."/>
        </authorList>
    </citation>
    <scope>NUCLEOTIDE SEQUENCE</scope>
    <source>
        <strain evidence="2">CCFEE 5810</strain>
    </source>
</reference>
<feature type="signal peptide" evidence="1">
    <location>
        <begin position="1"/>
        <end position="19"/>
    </location>
</feature>
<proteinExistence type="predicted"/>
<evidence type="ECO:0000313" key="3">
    <source>
        <dbReference type="Proteomes" id="UP001310594"/>
    </source>
</evidence>
<evidence type="ECO:0000256" key="1">
    <source>
        <dbReference type="SAM" id="SignalP"/>
    </source>
</evidence>
<evidence type="ECO:0000313" key="2">
    <source>
        <dbReference type="EMBL" id="KAK5694707.1"/>
    </source>
</evidence>
<dbReference type="Proteomes" id="UP001310594">
    <property type="component" value="Unassembled WGS sequence"/>
</dbReference>
<gene>
    <name evidence="2" type="ORF">LTR97_009297</name>
</gene>
<sequence length="481" mass="53743">MDLRLQSLTSLTLVASASAGLGPEVEKTEPSLPSLHLLSVVEPPQSQEYTVPGKIETTLDMGINHLEKMPQEMMDSIAIVCDTASLLALRATNKCISEKMDKIFIDRHFKKRTHLYTVFGLLSLADIATSRLVKHIQEIELVSQYVHLRDAEDKLAMWNGEGAVIASRGLGGDMLYKVMDGLRHGICAVTFKVSTGEDIIHPYGAGTRTKQIEVSNIVDVNKLQSWPGDDCPDILTALLRASVLLSKKKLPNPIWELHAHYSQDCSGMESLGFRFEGQTKLSPTAWEGLRLLKFDIRDNDWRSTEIDEFESFLKSAPNLESVALAYTDNAVLEGNNLDWFNTVGAAMSSCRAKHLELGPCDFYESSLTELLCTHMAHIHSLKLVKVSLLYEEEDNGWGIASRDRSWHRVLDVVAKKLNLRFAELVDLHMQIHNNNGDVSFRFPFADEEGNRSYSFKGSEAVKEGFARLASTGRYLAIETEV</sequence>
<name>A0AAN7W2A3_9PEZI</name>
<feature type="chain" id="PRO_5042844483" description="F-box domain-containing protein" evidence="1">
    <location>
        <begin position="20"/>
        <end position="481"/>
    </location>
</feature>
<evidence type="ECO:0008006" key="4">
    <source>
        <dbReference type="Google" id="ProtNLM"/>
    </source>
</evidence>
<accession>A0AAN7W2A3</accession>